<protein>
    <submittedName>
        <fullName evidence="1">Uncharacterized protein</fullName>
    </submittedName>
</protein>
<evidence type="ECO:0000313" key="1">
    <source>
        <dbReference type="EMBL" id="KGF24800.1"/>
    </source>
</evidence>
<dbReference type="Proteomes" id="UP000029533">
    <property type="component" value="Unassembled WGS sequence"/>
</dbReference>
<proteinExistence type="predicted"/>
<evidence type="ECO:0000313" key="2">
    <source>
        <dbReference type="Proteomes" id="UP000029533"/>
    </source>
</evidence>
<name>A0AAW3FBW4_9BACT</name>
<gene>
    <name evidence="1" type="ORF">HMPREF2132_10880</name>
</gene>
<reference evidence="1 2" key="1">
    <citation type="submission" date="2014-07" db="EMBL/GenBank/DDBJ databases">
        <authorList>
            <person name="McCorrison J."/>
            <person name="Sanka R."/>
            <person name="Torralba M."/>
            <person name="Gillis M."/>
            <person name="Haft D.H."/>
            <person name="Methe B."/>
            <person name="Sutton G."/>
            <person name="Nelson K.E."/>
        </authorList>
    </citation>
    <scope>NUCLEOTIDE SEQUENCE [LARGE SCALE GENOMIC DNA]</scope>
    <source>
        <strain evidence="1 2">DNF00424</strain>
    </source>
</reference>
<dbReference type="AlphaFoldDB" id="A0AAW3FBW4"/>
<dbReference type="EMBL" id="JRNJ01000104">
    <property type="protein sequence ID" value="KGF24800.1"/>
    <property type="molecule type" value="Genomic_DNA"/>
</dbReference>
<sequence length="62" mass="7184">MPCTFHNNDIRNECREGLPHNPFLLKEEPIFLQKALHHYAVTAVYYGKSAGHRQLSHPKTKV</sequence>
<organism evidence="1 2">
    <name type="scientific">Prevotella histicola JCM 15637 = DNF00424</name>
    <dbReference type="NCBI Taxonomy" id="1236504"/>
    <lineage>
        <taxon>Bacteria</taxon>
        <taxon>Pseudomonadati</taxon>
        <taxon>Bacteroidota</taxon>
        <taxon>Bacteroidia</taxon>
        <taxon>Bacteroidales</taxon>
        <taxon>Prevotellaceae</taxon>
        <taxon>Prevotella</taxon>
    </lineage>
</organism>
<accession>A0AAW3FBW4</accession>
<dbReference type="RefSeq" id="WP_197050721.1">
    <property type="nucleotide sequence ID" value="NZ_JRNJ01000104.1"/>
</dbReference>
<comment type="caution">
    <text evidence="1">The sequence shown here is derived from an EMBL/GenBank/DDBJ whole genome shotgun (WGS) entry which is preliminary data.</text>
</comment>